<gene>
    <name evidence="1" type="ORF">GGR95_003527</name>
</gene>
<reference evidence="1 2" key="1">
    <citation type="submission" date="2020-08" db="EMBL/GenBank/DDBJ databases">
        <title>Genomic Encyclopedia of Type Strains, Phase IV (KMG-IV): sequencing the most valuable type-strain genomes for metagenomic binning, comparative biology and taxonomic classification.</title>
        <authorList>
            <person name="Goeker M."/>
        </authorList>
    </citation>
    <scope>NUCLEOTIDE SEQUENCE [LARGE SCALE GENOMIC DNA]</scope>
    <source>
        <strain evidence="1 2">DSM 102234</strain>
    </source>
</reference>
<keyword evidence="2" id="KW-1185">Reference proteome</keyword>
<proteinExistence type="predicted"/>
<name>A0A7W6ECV4_9RHOB</name>
<dbReference type="RefSeq" id="WP_221384995.1">
    <property type="nucleotide sequence ID" value="NZ_JACIEI010000020.1"/>
</dbReference>
<dbReference type="AlphaFoldDB" id="A0A7W6ECV4"/>
<dbReference type="EMBL" id="JACIEI010000020">
    <property type="protein sequence ID" value="MBB3995863.1"/>
    <property type="molecule type" value="Genomic_DNA"/>
</dbReference>
<accession>A0A7W6ECV4</accession>
<evidence type="ECO:0000313" key="2">
    <source>
        <dbReference type="Proteomes" id="UP000530268"/>
    </source>
</evidence>
<evidence type="ECO:0000313" key="1">
    <source>
        <dbReference type="EMBL" id="MBB3995863.1"/>
    </source>
</evidence>
<dbReference type="Proteomes" id="UP000530268">
    <property type="component" value="Unassembled WGS sequence"/>
</dbReference>
<sequence length="132" mass="14785">HSHRCRPQTKPDQRSATVELRQIGGIDAPLTVIGSLGVIFHGGLGQISDQPPTPRHPSKHFIELVPGQETCILPKLHLKMCFWVTAVKSRGDSSQSVTYEVPDHERFLKHSDKAIAKVRMKCTGVIRLFDRQ</sequence>
<organism evidence="1 2">
    <name type="scientific">Sulfitobacter undariae</name>
    <dbReference type="NCBI Taxonomy" id="1563671"/>
    <lineage>
        <taxon>Bacteria</taxon>
        <taxon>Pseudomonadati</taxon>
        <taxon>Pseudomonadota</taxon>
        <taxon>Alphaproteobacteria</taxon>
        <taxon>Rhodobacterales</taxon>
        <taxon>Roseobacteraceae</taxon>
        <taxon>Sulfitobacter</taxon>
    </lineage>
</organism>
<feature type="non-terminal residue" evidence="1">
    <location>
        <position position="1"/>
    </location>
</feature>
<protein>
    <submittedName>
        <fullName evidence="1">Uncharacterized protein</fullName>
    </submittedName>
</protein>
<comment type="caution">
    <text evidence="1">The sequence shown here is derived from an EMBL/GenBank/DDBJ whole genome shotgun (WGS) entry which is preliminary data.</text>
</comment>